<evidence type="ECO:0000256" key="6">
    <source>
        <dbReference type="ARBA" id="ARBA00023136"/>
    </source>
</evidence>
<protein>
    <submittedName>
        <fullName evidence="8">LysE family transporter</fullName>
    </submittedName>
</protein>
<dbReference type="GO" id="GO:0005886">
    <property type="term" value="C:plasma membrane"/>
    <property type="evidence" value="ECO:0007669"/>
    <property type="project" value="UniProtKB-SubCell"/>
</dbReference>
<dbReference type="AlphaFoldDB" id="A0AAE9SDZ7"/>
<keyword evidence="3" id="KW-1003">Cell membrane</keyword>
<dbReference type="RefSeq" id="WP_252995469.1">
    <property type="nucleotide sequence ID" value="NZ_CP099717.1"/>
</dbReference>
<dbReference type="Pfam" id="PF01810">
    <property type="entry name" value="LysE"/>
    <property type="match status" value="1"/>
</dbReference>
<sequence>MTSSIMLAFVFSCVAFSFSPGAGAIATMSRSIEGGIVQARYNIIGLQLALLVHLTIVSVGLGSFVASSEVAFDFIKYIGGGYLIYLGVMKIKNSGNIVLRNTETQGGKLNSLVNGFVVNLTNPKSIVFLVAFLPQFVDGSASGHQYTKLGFFIVLVDCIAMLSYASFSHVLLRYFSEPSHLKRLNLIFGAVFIMLAVMLLMSGRH</sequence>
<evidence type="ECO:0000256" key="5">
    <source>
        <dbReference type="ARBA" id="ARBA00022989"/>
    </source>
</evidence>
<dbReference type="PANTHER" id="PTHR30086">
    <property type="entry name" value="ARGININE EXPORTER PROTEIN ARGO"/>
    <property type="match status" value="1"/>
</dbReference>
<comment type="subcellular location">
    <subcellularLocation>
        <location evidence="1">Cell membrane</location>
        <topology evidence="1">Multi-pass membrane protein</topology>
    </subcellularLocation>
</comment>
<accession>A0AAE9SDZ7</accession>
<gene>
    <name evidence="8" type="ORF">NHF51_01695</name>
</gene>
<evidence type="ECO:0000256" key="4">
    <source>
        <dbReference type="ARBA" id="ARBA00022692"/>
    </source>
</evidence>
<proteinExistence type="inferred from homology"/>
<feature type="transmembrane region" description="Helical" evidence="7">
    <location>
        <begin position="184"/>
        <end position="203"/>
    </location>
</feature>
<evidence type="ECO:0000313" key="9">
    <source>
        <dbReference type="Proteomes" id="UP001056890"/>
    </source>
</evidence>
<keyword evidence="9" id="KW-1185">Reference proteome</keyword>
<dbReference type="InterPro" id="IPR001123">
    <property type="entry name" value="LeuE-type"/>
</dbReference>
<feature type="transmembrane region" description="Helical" evidence="7">
    <location>
        <begin position="112"/>
        <end position="137"/>
    </location>
</feature>
<name>A0AAE9SDZ7_9GAMM</name>
<dbReference type="GO" id="GO:0042970">
    <property type="term" value="F:homoserine transmembrane transporter activity"/>
    <property type="evidence" value="ECO:0007669"/>
    <property type="project" value="TreeGrafter"/>
</dbReference>
<organism evidence="8 9">
    <name type="scientific">Aeromonas encheleia</name>
    <dbReference type="NCBI Taxonomy" id="73010"/>
    <lineage>
        <taxon>Bacteria</taxon>
        <taxon>Pseudomonadati</taxon>
        <taxon>Pseudomonadota</taxon>
        <taxon>Gammaproteobacteria</taxon>
        <taxon>Aeromonadales</taxon>
        <taxon>Aeromonadaceae</taxon>
        <taxon>Aeromonas</taxon>
    </lineage>
</organism>
<feature type="transmembrane region" description="Helical" evidence="7">
    <location>
        <begin position="6"/>
        <end position="27"/>
    </location>
</feature>
<feature type="transmembrane region" description="Helical" evidence="7">
    <location>
        <begin position="48"/>
        <end position="68"/>
    </location>
</feature>
<keyword evidence="5 7" id="KW-1133">Transmembrane helix</keyword>
<feature type="transmembrane region" description="Helical" evidence="7">
    <location>
        <begin position="74"/>
        <end position="91"/>
    </location>
</feature>
<dbReference type="Proteomes" id="UP001056890">
    <property type="component" value="Chromosome"/>
</dbReference>
<reference evidence="8" key="1">
    <citation type="submission" date="2022-06" db="EMBL/GenBank/DDBJ databases">
        <title>Complete Genome of Aeromonas sp. Strain SOD01 Isolated from an Urban Freshwater Stream.</title>
        <authorList>
            <person name="Williams L.E."/>
            <person name="Brysgel T."/>
            <person name="Capestro E.M."/>
            <person name="Foltz G.V."/>
            <person name="Gardner A.E."/>
            <person name="Ingrassia J."/>
            <person name="Peterson E."/>
            <person name="Arruda J."/>
            <person name="Flaherty I."/>
            <person name="Hunt M."/>
            <person name="Pappas G."/>
            <person name="Ramsaran S."/>
            <person name="Rocha M."/>
        </authorList>
    </citation>
    <scope>NUCLEOTIDE SEQUENCE</scope>
    <source>
        <strain evidence="8">SOD01</strain>
    </source>
</reference>
<evidence type="ECO:0000256" key="3">
    <source>
        <dbReference type="ARBA" id="ARBA00022475"/>
    </source>
</evidence>
<feature type="transmembrane region" description="Helical" evidence="7">
    <location>
        <begin position="149"/>
        <end position="172"/>
    </location>
</feature>
<comment type="similarity">
    <text evidence="2">Belongs to the Rht family.</text>
</comment>
<dbReference type="PANTHER" id="PTHR30086:SF14">
    <property type="entry name" value="HOMOSERINE_HOMOSERINE LACTONE EFFLUX PROTEIN"/>
    <property type="match status" value="1"/>
</dbReference>
<dbReference type="EMBL" id="CP099717">
    <property type="protein sequence ID" value="USV57937.1"/>
    <property type="molecule type" value="Genomic_DNA"/>
</dbReference>
<keyword evidence="4 7" id="KW-0812">Transmembrane</keyword>
<evidence type="ECO:0000256" key="7">
    <source>
        <dbReference type="SAM" id="Phobius"/>
    </source>
</evidence>
<evidence type="ECO:0000313" key="8">
    <source>
        <dbReference type="EMBL" id="USV57937.1"/>
    </source>
</evidence>
<dbReference type="PIRSF" id="PIRSF006324">
    <property type="entry name" value="LeuE"/>
    <property type="match status" value="1"/>
</dbReference>
<keyword evidence="6 7" id="KW-0472">Membrane</keyword>
<evidence type="ECO:0000256" key="2">
    <source>
        <dbReference type="ARBA" id="ARBA00007928"/>
    </source>
</evidence>
<evidence type="ECO:0000256" key="1">
    <source>
        <dbReference type="ARBA" id="ARBA00004651"/>
    </source>
</evidence>